<dbReference type="GO" id="GO:0016746">
    <property type="term" value="F:acyltransferase activity"/>
    <property type="evidence" value="ECO:0007669"/>
    <property type="project" value="UniProtKB-KW"/>
</dbReference>
<keyword evidence="4" id="KW-1185">Reference proteome</keyword>
<feature type="transmembrane region" description="Helical" evidence="1">
    <location>
        <begin position="259"/>
        <end position="275"/>
    </location>
</feature>
<reference evidence="3 4" key="1">
    <citation type="submission" date="2019-12" db="EMBL/GenBank/DDBJ databases">
        <title>Novel species isolated from a subtropical stream in China.</title>
        <authorList>
            <person name="Lu H."/>
        </authorList>
    </citation>
    <scope>NUCLEOTIDE SEQUENCE [LARGE SCALE GENOMIC DNA]</scope>
    <source>
        <strain evidence="3 4">FT109W</strain>
    </source>
</reference>
<feature type="transmembrane region" description="Helical" evidence="1">
    <location>
        <begin position="229"/>
        <end position="247"/>
    </location>
</feature>
<dbReference type="PANTHER" id="PTHR23028">
    <property type="entry name" value="ACETYLTRANSFERASE"/>
    <property type="match status" value="1"/>
</dbReference>
<protein>
    <submittedName>
        <fullName evidence="3">Acyltransferase family protein</fullName>
    </submittedName>
</protein>
<name>A0ABW9WHS8_9BURK</name>
<keyword evidence="3" id="KW-0012">Acyltransferase</keyword>
<feature type="transmembrane region" description="Helical" evidence="1">
    <location>
        <begin position="296"/>
        <end position="315"/>
    </location>
</feature>
<feature type="transmembrane region" description="Helical" evidence="1">
    <location>
        <begin position="200"/>
        <end position="222"/>
    </location>
</feature>
<feature type="transmembrane region" description="Helical" evidence="1">
    <location>
        <begin position="174"/>
        <end position="194"/>
    </location>
</feature>
<dbReference type="InterPro" id="IPR002656">
    <property type="entry name" value="Acyl_transf_3_dom"/>
</dbReference>
<accession>A0ABW9WHS8</accession>
<dbReference type="RefSeq" id="WP_161045596.1">
    <property type="nucleotide sequence ID" value="NZ_WWCS01000008.1"/>
</dbReference>
<feature type="transmembrane region" description="Helical" evidence="1">
    <location>
        <begin position="99"/>
        <end position="121"/>
    </location>
</feature>
<evidence type="ECO:0000313" key="4">
    <source>
        <dbReference type="Proteomes" id="UP000466332"/>
    </source>
</evidence>
<keyword evidence="3" id="KW-0808">Transferase</keyword>
<keyword evidence="1" id="KW-0812">Transmembrane</keyword>
<organism evidence="3 4">
    <name type="scientific">Duganella margarita</name>
    <dbReference type="NCBI Taxonomy" id="2692170"/>
    <lineage>
        <taxon>Bacteria</taxon>
        <taxon>Pseudomonadati</taxon>
        <taxon>Pseudomonadota</taxon>
        <taxon>Betaproteobacteria</taxon>
        <taxon>Burkholderiales</taxon>
        <taxon>Oxalobacteraceae</taxon>
        <taxon>Telluria group</taxon>
        <taxon>Duganella</taxon>
    </lineage>
</organism>
<feature type="transmembrane region" description="Helical" evidence="1">
    <location>
        <begin position="335"/>
        <end position="354"/>
    </location>
</feature>
<dbReference type="EMBL" id="WWCS01000008">
    <property type="protein sequence ID" value="MYN40586.1"/>
    <property type="molecule type" value="Genomic_DNA"/>
</dbReference>
<gene>
    <name evidence="3" type="ORF">GTP55_14520</name>
</gene>
<dbReference type="Proteomes" id="UP000466332">
    <property type="component" value="Unassembled WGS sequence"/>
</dbReference>
<dbReference type="InterPro" id="IPR050879">
    <property type="entry name" value="Acyltransferase_3"/>
</dbReference>
<feature type="transmembrane region" description="Helical" evidence="1">
    <location>
        <begin position="141"/>
        <end position="167"/>
    </location>
</feature>
<comment type="caution">
    <text evidence="3">The sequence shown here is derived from an EMBL/GenBank/DDBJ whole genome shotgun (WGS) entry which is preliminary data.</text>
</comment>
<keyword evidence="1" id="KW-0472">Membrane</keyword>
<dbReference type="PANTHER" id="PTHR23028:SF53">
    <property type="entry name" value="ACYL_TRANSF_3 DOMAIN-CONTAINING PROTEIN"/>
    <property type="match status" value="1"/>
</dbReference>
<evidence type="ECO:0000313" key="3">
    <source>
        <dbReference type="EMBL" id="MYN40586.1"/>
    </source>
</evidence>
<feature type="domain" description="Acyltransferase 3" evidence="2">
    <location>
        <begin position="13"/>
        <end position="346"/>
    </location>
</feature>
<proteinExistence type="predicted"/>
<dbReference type="Pfam" id="PF01757">
    <property type="entry name" value="Acyl_transf_3"/>
    <property type="match status" value="1"/>
</dbReference>
<evidence type="ECO:0000256" key="1">
    <source>
        <dbReference type="SAM" id="Phobius"/>
    </source>
</evidence>
<feature type="transmembrane region" description="Helical" evidence="1">
    <location>
        <begin position="51"/>
        <end position="78"/>
    </location>
</feature>
<evidence type="ECO:0000259" key="2">
    <source>
        <dbReference type="Pfam" id="PF01757"/>
    </source>
</evidence>
<keyword evidence="1" id="KW-1133">Transmembrane helix</keyword>
<sequence>MQSPAAAPSFLPELESLRGLAAFAVVVEHCFVYGDAPTLGWLERHNTFSGIMLWLIHFVFNGRAAVVLFFVISGFVLARQLDGVFAGPYPRLQSYFIRRFFRIVPPMWVAILFGYVVALYFRPDLTVTPTLLWRTLVLQDIVLDIPLWSLQVEIGCCVVFPLLYLFSLDASRRAAFSLVLMLALLLLLPIGLTFGGAMRYLVFFQLGILVGSHGASVVNAVSRVWRRPLFLLSCGMLSLAFLLWPFFDAFTFFNDTNSMLMAIPFAFVVLAYVVHGNDRVVQWVLRSRPARFLGKISFSLYLLHYVISNTMWPIYALSPKFVFTWTSPLGQAGLFFVFVLALALPLATLMYHCIEMPFSNVGRRLSRYLPLAKKQAASAA</sequence>